<keyword evidence="2" id="KW-1185">Reference proteome</keyword>
<dbReference type="Proteomes" id="UP000032142">
    <property type="component" value="Unassembled WGS sequence"/>
</dbReference>
<protein>
    <submittedName>
        <fullName evidence="1">Uncharacterized protein</fullName>
    </submittedName>
</protein>
<evidence type="ECO:0000313" key="2">
    <source>
        <dbReference type="Proteomes" id="UP000032142"/>
    </source>
</evidence>
<sequence>MPLSNKALPLPPRPFQRLTSYQASFLPIIRNLNPQIYLSNPLPPISSKILSLSVSFQRFPVILF</sequence>
<dbReference type="EMBL" id="KN390312">
    <property type="protein sequence ID" value="KHG09293.1"/>
    <property type="molecule type" value="Genomic_DNA"/>
</dbReference>
<proteinExistence type="predicted"/>
<name>A0A0B0N4J3_GOSAR</name>
<evidence type="ECO:0000313" key="1">
    <source>
        <dbReference type="EMBL" id="KHG09293.1"/>
    </source>
</evidence>
<gene>
    <name evidence="1" type="ORF">F383_36886</name>
</gene>
<organism evidence="1 2">
    <name type="scientific">Gossypium arboreum</name>
    <name type="common">Tree cotton</name>
    <name type="synonym">Gossypium nanking</name>
    <dbReference type="NCBI Taxonomy" id="29729"/>
    <lineage>
        <taxon>Eukaryota</taxon>
        <taxon>Viridiplantae</taxon>
        <taxon>Streptophyta</taxon>
        <taxon>Embryophyta</taxon>
        <taxon>Tracheophyta</taxon>
        <taxon>Spermatophyta</taxon>
        <taxon>Magnoliopsida</taxon>
        <taxon>eudicotyledons</taxon>
        <taxon>Gunneridae</taxon>
        <taxon>Pentapetalae</taxon>
        <taxon>rosids</taxon>
        <taxon>malvids</taxon>
        <taxon>Malvales</taxon>
        <taxon>Malvaceae</taxon>
        <taxon>Malvoideae</taxon>
        <taxon>Gossypium</taxon>
    </lineage>
</organism>
<dbReference type="AlphaFoldDB" id="A0A0B0N4J3"/>
<accession>A0A0B0N4J3</accession>
<reference evidence="2" key="1">
    <citation type="submission" date="2014-09" db="EMBL/GenBank/DDBJ databases">
        <authorList>
            <person name="Mudge J."/>
            <person name="Ramaraj T."/>
            <person name="Lindquist I.E."/>
            <person name="Bharti A.K."/>
            <person name="Sundararajan A."/>
            <person name="Cameron C.T."/>
            <person name="Woodward J.E."/>
            <person name="May G.D."/>
            <person name="Brubaker C."/>
            <person name="Broadhvest J."/>
            <person name="Wilkins T.A."/>
        </authorList>
    </citation>
    <scope>NUCLEOTIDE SEQUENCE</scope>
    <source>
        <strain evidence="2">cv. AKA8401</strain>
    </source>
</reference>